<dbReference type="RefSeq" id="WP_346822213.1">
    <property type="nucleotide sequence ID" value="NZ_JBDKWZ010000008.1"/>
</dbReference>
<name>A0AAW9SAT0_9BACT</name>
<dbReference type="AlphaFoldDB" id="A0AAW9SAT0"/>
<evidence type="ECO:0000313" key="2">
    <source>
        <dbReference type="Proteomes" id="UP001403385"/>
    </source>
</evidence>
<keyword evidence="2" id="KW-1185">Reference proteome</keyword>
<evidence type="ECO:0000313" key="1">
    <source>
        <dbReference type="EMBL" id="MEN7549439.1"/>
    </source>
</evidence>
<sequence>MSYQTSEDPLLVDFENNYLYYDRDQRQYAKKIYHQYDGSTLLWGASPDSMGIFSLQQYTKDTLFVKQKHKVGYWLTSYAQYQARKSIALTASELEGLLCKSLWDYHVFRKGAFTESCYFQFLPRGKAIQTYSSLEGADYFSFFTWELMEVGGVYLLHLKNSSFIINLFITQASQREISANLHSERNWNTIVLNFREPDTVLIANHKQKILGAWREVKGEGSMQFSEGKLLGQQYFIDEGHETIGFLDGDFEMSMDGKLILLDPLNGTASDYFVIEKATTDTLSVFSDKYGEQLFVRDVEGK</sequence>
<accession>A0AAW9SAT0</accession>
<gene>
    <name evidence="1" type="ORF">AAG747_16065</name>
</gene>
<comment type="caution">
    <text evidence="1">The sequence shown here is derived from an EMBL/GenBank/DDBJ whole genome shotgun (WGS) entry which is preliminary data.</text>
</comment>
<dbReference type="EMBL" id="JBDKWZ010000008">
    <property type="protein sequence ID" value="MEN7549439.1"/>
    <property type="molecule type" value="Genomic_DNA"/>
</dbReference>
<reference evidence="1 2" key="1">
    <citation type="submission" date="2024-04" db="EMBL/GenBank/DDBJ databases">
        <title>Novel genus in family Flammeovirgaceae.</title>
        <authorList>
            <person name="Nguyen T.H."/>
            <person name="Vuong T.Q."/>
            <person name="Le H."/>
            <person name="Kim S.-G."/>
        </authorList>
    </citation>
    <scope>NUCLEOTIDE SEQUENCE [LARGE SCALE GENOMIC DNA]</scope>
    <source>
        <strain evidence="1 2">JCM 23209</strain>
    </source>
</reference>
<organism evidence="1 2">
    <name type="scientific">Rapidithrix thailandica</name>
    <dbReference type="NCBI Taxonomy" id="413964"/>
    <lineage>
        <taxon>Bacteria</taxon>
        <taxon>Pseudomonadati</taxon>
        <taxon>Bacteroidota</taxon>
        <taxon>Cytophagia</taxon>
        <taxon>Cytophagales</taxon>
        <taxon>Flammeovirgaceae</taxon>
        <taxon>Rapidithrix</taxon>
    </lineage>
</organism>
<dbReference type="Proteomes" id="UP001403385">
    <property type="component" value="Unassembled WGS sequence"/>
</dbReference>
<protein>
    <submittedName>
        <fullName evidence="1">Uncharacterized protein</fullName>
    </submittedName>
</protein>
<proteinExistence type="predicted"/>